<sequence length="142" mass="14316">MRGGGARPVGLSIAADEATQPPTADSPQSSTQLPTATLPSAPTLPLPTRRVSQTDALAAPYVKKRAADAAAGRSGVWDDMSPRAKAQTRAAACSPVTKGLPCPAGSTPCPHAAAPPPETPDVREAPVLHAVPTGGGGDTRRR</sequence>
<feature type="compositionally biased region" description="Low complexity" evidence="1">
    <location>
        <begin position="33"/>
        <end position="48"/>
    </location>
</feature>
<reference evidence="2 3" key="1">
    <citation type="submission" date="2017-03" db="EMBL/GenBank/DDBJ databases">
        <title>WGS assembly of Porphyra umbilicalis.</title>
        <authorList>
            <person name="Brawley S.H."/>
            <person name="Blouin N.A."/>
            <person name="Ficko-Blean E."/>
            <person name="Wheeler G.L."/>
            <person name="Lohr M."/>
            <person name="Goodson H.V."/>
            <person name="Jenkins J.W."/>
            <person name="Blaby-Haas C.E."/>
            <person name="Helliwell K.E."/>
            <person name="Chan C."/>
            <person name="Marriage T."/>
            <person name="Bhattacharya D."/>
            <person name="Klein A.S."/>
            <person name="Badis Y."/>
            <person name="Brodie J."/>
            <person name="Cao Y."/>
            <person name="Collen J."/>
            <person name="Dittami S.M."/>
            <person name="Gachon C.M."/>
            <person name="Green B.R."/>
            <person name="Karpowicz S."/>
            <person name="Kim J.W."/>
            <person name="Kudahl U."/>
            <person name="Lin S."/>
            <person name="Michel G."/>
            <person name="Mittag M."/>
            <person name="Olson B.J."/>
            <person name="Pangilinan J."/>
            <person name="Peng Y."/>
            <person name="Qiu H."/>
            <person name="Shu S."/>
            <person name="Singer J.T."/>
            <person name="Smith A.G."/>
            <person name="Sprecher B.N."/>
            <person name="Wagner V."/>
            <person name="Wang W."/>
            <person name="Wang Z.-Y."/>
            <person name="Yan J."/>
            <person name="Yarish C."/>
            <person name="Zoeuner-Riek S."/>
            <person name="Zhuang Y."/>
            <person name="Zou Y."/>
            <person name="Lindquist E.A."/>
            <person name="Grimwood J."/>
            <person name="Barry K."/>
            <person name="Rokhsar D.S."/>
            <person name="Schmutz J."/>
            <person name="Stiller J.W."/>
            <person name="Grossman A.R."/>
            <person name="Prochnik S.E."/>
        </authorList>
    </citation>
    <scope>NUCLEOTIDE SEQUENCE [LARGE SCALE GENOMIC DNA]</scope>
    <source>
        <strain evidence="2">4086291</strain>
    </source>
</reference>
<evidence type="ECO:0000313" key="2">
    <source>
        <dbReference type="EMBL" id="OSX80394.1"/>
    </source>
</evidence>
<feature type="region of interest" description="Disordered" evidence="1">
    <location>
        <begin position="108"/>
        <end position="142"/>
    </location>
</feature>
<accession>A0A1X6PHM5</accession>
<keyword evidence="3" id="KW-1185">Reference proteome</keyword>
<dbReference type="EMBL" id="KV918775">
    <property type="protein sequence ID" value="OSX80394.1"/>
    <property type="molecule type" value="Genomic_DNA"/>
</dbReference>
<evidence type="ECO:0000256" key="1">
    <source>
        <dbReference type="SAM" id="MobiDB-lite"/>
    </source>
</evidence>
<protein>
    <submittedName>
        <fullName evidence="2">Uncharacterized protein</fullName>
    </submittedName>
</protein>
<name>A0A1X6PHM5_PORUM</name>
<feature type="region of interest" description="Disordered" evidence="1">
    <location>
        <begin position="1"/>
        <end position="52"/>
    </location>
</feature>
<evidence type="ECO:0000313" key="3">
    <source>
        <dbReference type="Proteomes" id="UP000218209"/>
    </source>
</evidence>
<gene>
    <name evidence="2" type="ORF">BU14_0052s0010</name>
</gene>
<feature type="compositionally biased region" description="Gly residues" evidence="1">
    <location>
        <begin position="133"/>
        <end position="142"/>
    </location>
</feature>
<organism evidence="2 3">
    <name type="scientific">Porphyra umbilicalis</name>
    <name type="common">Purple laver</name>
    <name type="synonym">Red alga</name>
    <dbReference type="NCBI Taxonomy" id="2786"/>
    <lineage>
        <taxon>Eukaryota</taxon>
        <taxon>Rhodophyta</taxon>
        <taxon>Bangiophyceae</taxon>
        <taxon>Bangiales</taxon>
        <taxon>Bangiaceae</taxon>
        <taxon>Porphyra</taxon>
    </lineage>
</organism>
<dbReference type="AlphaFoldDB" id="A0A1X6PHM5"/>
<proteinExistence type="predicted"/>
<feature type="compositionally biased region" description="Polar residues" evidence="1">
    <location>
        <begin position="20"/>
        <end position="32"/>
    </location>
</feature>
<dbReference type="Proteomes" id="UP000218209">
    <property type="component" value="Unassembled WGS sequence"/>
</dbReference>